<accession>A0A430ARK0</accession>
<dbReference type="SUPFAM" id="SSF52402">
    <property type="entry name" value="Adenine nucleotide alpha hydrolases-like"/>
    <property type="match status" value="1"/>
</dbReference>
<keyword evidence="5" id="KW-1185">Reference proteome</keyword>
<name>A0A430ARK0_9ENTE</name>
<dbReference type="InterPro" id="IPR006016">
    <property type="entry name" value="UspA"/>
</dbReference>
<dbReference type="PANTHER" id="PTHR46268:SF6">
    <property type="entry name" value="UNIVERSAL STRESS PROTEIN UP12"/>
    <property type="match status" value="1"/>
</dbReference>
<proteinExistence type="inferred from homology"/>
<dbReference type="Gene3D" id="3.40.50.620">
    <property type="entry name" value="HUPs"/>
    <property type="match status" value="1"/>
</dbReference>
<dbReference type="PANTHER" id="PTHR46268">
    <property type="entry name" value="STRESS RESPONSE PROTEIN NHAX"/>
    <property type="match status" value="1"/>
</dbReference>
<dbReference type="GO" id="GO:0005737">
    <property type="term" value="C:cytoplasm"/>
    <property type="evidence" value="ECO:0007669"/>
    <property type="project" value="UniProtKB-SubCell"/>
</dbReference>
<evidence type="ECO:0000256" key="1">
    <source>
        <dbReference type="ARBA" id="ARBA00008791"/>
    </source>
</evidence>
<dbReference type="AlphaFoldDB" id="A0A430ARK0"/>
<dbReference type="EMBL" id="NGKC01000011">
    <property type="protein sequence ID" value="RSU10682.1"/>
    <property type="molecule type" value="Genomic_DNA"/>
</dbReference>
<dbReference type="CDD" id="cd00293">
    <property type="entry name" value="USP-like"/>
    <property type="match status" value="1"/>
</dbReference>
<dbReference type="PIRSF" id="PIRSF006276">
    <property type="entry name" value="UspA"/>
    <property type="match status" value="1"/>
</dbReference>
<sequence length="147" mass="16376">MTEKSKHILVAFDSSHQSQEALKVANNMIQEDDGHITVVQVFENIAITSLDAMTLKELSNYANTESNEMMDLFRQRVAEVEGLDEERISFVTLEGSPKRELVKYAKARNVDLIVMGATGTHAVERILIGSTTSYVVNHAHCNVLVVK</sequence>
<dbReference type="Proteomes" id="UP000286773">
    <property type="component" value="Unassembled WGS sequence"/>
</dbReference>
<comment type="caution">
    <text evidence="4">The sequence shown here is derived from an EMBL/GenBank/DDBJ whole genome shotgun (WGS) entry which is preliminary data.</text>
</comment>
<evidence type="ECO:0000259" key="3">
    <source>
        <dbReference type="Pfam" id="PF00582"/>
    </source>
</evidence>
<evidence type="ECO:0000256" key="2">
    <source>
        <dbReference type="PIRNR" id="PIRNR006276"/>
    </source>
</evidence>
<comment type="similarity">
    <text evidence="1 2">Belongs to the universal stress protein A family.</text>
</comment>
<reference evidence="4 5" key="1">
    <citation type="submission" date="2017-05" db="EMBL/GenBank/DDBJ databases">
        <title>Vagococcus spp. assemblies.</title>
        <authorList>
            <person name="Gulvik C.A."/>
        </authorList>
    </citation>
    <scope>NUCLEOTIDE SEQUENCE [LARGE SCALE GENOMIC DNA]</scope>
    <source>
        <strain evidence="4 5">LMG 24798</strain>
    </source>
</reference>
<evidence type="ECO:0000313" key="4">
    <source>
        <dbReference type="EMBL" id="RSU10682.1"/>
    </source>
</evidence>
<dbReference type="Pfam" id="PF00582">
    <property type="entry name" value="Usp"/>
    <property type="match status" value="1"/>
</dbReference>
<dbReference type="InterPro" id="IPR014729">
    <property type="entry name" value="Rossmann-like_a/b/a_fold"/>
</dbReference>
<evidence type="ECO:0000313" key="5">
    <source>
        <dbReference type="Proteomes" id="UP000286773"/>
    </source>
</evidence>
<dbReference type="RefSeq" id="WP_126814209.1">
    <property type="nucleotide sequence ID" value="NZ_NGKC01000011.1"/>
</dbReference>
<keyword evidence="2" id="KW-0963">Cytoplasm</keyword>
<protein>
    <recommendedName>
        <fullName evidence="2">Universal stress protein</fullName>
    </recommendedName>
</protein>
<gene>
    <name evidence="4" type="ORF">CBF27_10230</name>
</gene>
<dbReference type="PRINTS" id="PR01438">
    <property type="entry name" value="UNVRSLSTRESS"/>
</dbReference>
<feature type="domain" description="UspA" evidence="3">
    <location>
        <begin position="6"/>
        <end position="147"/>
    </location>
</feature>
<dbReference type="InterPro" id="IPR006015">
    <property type="entry name" value="Universal_stress_UspA"/>
</dbReference>
<organism evidence="4 5">
    <name type="scientific">Vagococcus acidifermentans</name>
    <dbReference type="NCBI Taxonomy" id="564710"/>
    <lineage>
        <taxon>Bacteria</taxon>
        <taxon>Bacillati</taxon>
        <taxon>Bacillota</taxon>
        <taxon>Bacilli</taxon>
        <taxon>Lactobacillales</taxon>
        <taxon>Enterococcaceae</taxon>
        <taxon>Vagococcus</taxon>
    </lineage>
</organism>
<comment type="subcellular location">
    <subcellularLocation>
        <location evidence="2">Cytoplasm</location>
    </subcellularLocation>
</comment>
<dbReference type="OrthoDB" id="9777884at2"/>